<name>A0A2K0SX56_9HYPO</name>
<dbReference type="OrthoDB" id="5307331at2759"/>
<feature type="compositionally biased region" description="Polar residues" evidence="1">
    <location>
        <begin position="552"/>
        <end position="563"/>
    </location>
</feature>
<evidence type="ECO:0000313" key="3">
    <source>
        <dbReference type="Proteomes" id="UP000236546"/>
    </source>
</evidence>
<evidence type="ECO:0000313" key="2">
    <source>
        <dbReference type="EMBL" id="PNP37853.1"/>
    </source>
</evidence>
<proteinExistence type="predicted"/>
<reference evidence="2 3" key="1">
    <citation type="submission" date="2017-02" db="EMBL/GenBank/DDBJ databases">
        <title>Genomes of Trichoderma spp. with biocontrol activity.</title>
        <authorList>
            <person name="Gardiner D."/>
            <person name="Kazan K."/>
            <person name="Vos C."/>
            <person name="Harvey P."/>
        </authorList>
    </citation>
    <scope>NUCLEOTIDE SEQUENCE [LARGE SCALE GENOMIC DNA]</scope>
    <source>
        <strain evidence="2 3">A5MH</strain>
    </source>
</reference>
<comment type="caution">
    <text evidence="2">The sequence shown here is derived from an EMBL/GenBank/DDBJ whole genome shotgun (WGS) entry which is preliminary data.</text>
</comment>
<feature type="compositionally biased region" description="Polar residues" evidence="1">
    <location>
        <begin position="760"/>
        <end position="770"/>
    </location>
</feature>
<dbReference type="EMBL" id="MTYH01000127">
    <property type="protein sequence ID" value="PNP37853.1"/>
    <property type="molecule type" value="Genomic_DNA"/>
</dbReference>
<feature type="compositionally biased region" description="Polar residues" evidence="1">
    <location>
        <begin position="195"/>
        <end position="214"/>
    </location>
</feature>
<gene>
    <name evidence="2" type="ORF">TGAMA5MH_10338</name>
</gene>
<feature type="region of interest" description="Disordered" evidence="1">
    <location>
        <begin position="195"/>
        <end position="243"/>
    </location>
</feature>
<dbReference type="AlphaFoldDB" id="A0A2K0SX56"/>
<feature type="compositionally biased region" description="Basic and acidic residues" evidence="1">
    <location>
        <begin position="499"/>
        <end position="509"/>
    </location>
</feature>
<dbReference type="Proteomes" id="UP000236546">
    <property type="component" value="Unassembled WGS sequence"/>
</dbReference>
<accession>A0A2K0SX56</accession>
<sequence length="870" mass="97966">MSQHYDPRNFEEDLTHTWGTNSIIDPASLHNLDSSRIPPQHTYIKSERTQPGAYLEPAEYLPVTSTHNVRPTFQRGSSLGFDHSSSYASGGYGYPSQNTFVPYNPPLYLMQGGQHNQPILPYAQQLLSYNQNPNLNTELAQNDPSILYPEYPLLNNHNAYNSYNSLPYGDWVIRQAQQNFPPSIMNSYPVNAGYTMNSQYQPDNTQTEKPQNSTKENEEPATPRKVSTNKAAKRSKGPKFDPVSVYGEAETRAPWGSKTWDGQHLFTYTKRGQLLRDRKLNNEQLREYVDNCPKGTVFRVQQYPTGCRYRMGPEDQECRWEHCPLKSKRITTGWLRVCFDEFPMETTSGKRDPLLCAGSMHLWCFEQVFDPVEFYLGGRLKAETRYFPREECNKAALDKLTDSKIVEDGWKPWFDKWAPLFESYRRLRVPRKYENTLSYALNDYHVKHQSDARENARNGRHEKKINKEDPRRTIDVHLGNLQLYVALHKVTKATKRASRPPEREMREDLPDGGFESPDTSRKRISPPPAPRAKRTGSAERMAPCLPIGPSLGTPSSHISQTQRRSPRGSDLKRTSPRRLKKELRRHILASQPLVDRGHNLSMDSCSSASTSTGYLNTNSTPSSSFGPLDSACSTLPSSNLRAPLEIAIPSNHNEGGLAKAYPSVYLQAMPGPSFNMEDPKQPGHSIGPPSWRYRQQQYSSTVALPYVKAEHQRVFQDCNLNTPLEASRGSDLVEPCQNETKTWTPRAAEEAPQALGDSEGISSIDSNQFTGLGPEEANLYQFLIIDEDVPESTQNPAEGSTGAMGNFAAQTQTNADASQPLEFVACTESPHVAAVAEPWHSVESFMDPMNYGGYSNTDIFPLFDDSLATA</sequence>
<organism evidence="2 3">
    <name type="scientific">Trichoderma gamsii</name>
    <dbReference type="NCBI Taxonomy" id="398673"/>
    <lineage>
        <taxon>Eukaryota</taxon>
        <taxon>Fungi</taxon>
        <taxon>Dikarya</taxon>
        <taxon>Ascomycota</taxon>
        <taxon>Pezizomycotina</taxon>
        <taxon>Sordariomycetes</taxon>
        <taxon>Hypocreomycetidae</taxon>
        <taxon>Hypocreales</taxon>
        <taxon>Hypocreaceae</taxon>
        <taxon>Trichoderma</taxon>
    </lineage>
</organism>
<evidence type="ECO:0000256" key="1">
    <source>
        <dbReference type="SAM" id="MobiDB-lite"/>
    </source>
</evidence>
<feature type="region of interest" description="Disordered" evidence="1">
    <location>
        <begin position="742"/>
        <end position="770"/>
    </location>
</feature>
<feature type="region of interest" description="Disordered" evidence="1">
    <location>
        <begin position="492"/>
        <end position="582"/>
    </location>
</feature>
<feature type="region of interest" description="Disordered" evidence="1">
    <location>
        <begin position="449"/>
        <end position="473"/>
    </location>
</feature>
<protein>
    <submittedName>
        <fullName evidence="2">Uncharacterized protein</fullName>
    </submittedName>
</protein>